<protein>
    <recommendedName>
        <fullName evidence="4">RCC1-like domain-containing protein</fullName>
    </recommendedName>
</protein>
<feature type="repeat" description="RCC1" evidence="2">
    <location>
        <begin position="3"/>
        <end position="73"/>
    </location>
</feature>
<keyword evidence="6" id="KW-1185">Reference proteome</keyword>
<dbReference type="STRING" id="1051891.A0A0C3L4T7"/>
<reference evidence="6" key="2">
    <citation type="submission" date="2015-01" db="EMBL/GenBank/DDBJ databases">
        <title>Evolutionary Origins and Diversification of the Mycorrhizal Mutualists.</title>
        <authorList>
            <consortium name="DOE Joint Genome Institute"/>
            <consortium name="Mycorrhizal Genomics Consortium"/>
            <person name="Kohler A."/>
            <person name="Kuo A."/>
            <person name="Nagy L.G."/>
            <person name="Floudas D."/>
            <person name="Copeland A."/>
            <person name="Barry K.W."/>
            <person name="Cichocki N."/>
            <person name="Veneault-Fourrey C."/>
            <person name="LaButti K."/>
            <person name="Lindquist E.A."/>
            <person name="Lipzen A."/>
            <person name="Lundell T."/>
            <person name="Morin E."/>
            <person name="Murat C."/>
            <person name="Riley R."/>
            <person name="Ohm R."/>
            <person name="Sun H."/>
            <person name="Tunlid A."/>
            <person name="Henrissat B."/>
            <person name="Grigoriev I.V."/>
            <person name="Hibbett D.S."/>
            <person name="Martin F."/>
        </authorList>
    </citation>
    <scope>NUCLEOTIDE SEQUENCE [LARGE SCALE GENOMIC DNA]</scope>
    <source>
        <strain evidence="6">MUT 4182</strain>
    </source>
</reference>
<dbReference type="PANTHER" id="PTHR22870">
    <property type="entry name" value="REGULATOR OF CHROMOSOME CONDENSATION"/>
    <property type="match status" value="1"/>
</dbReference>
<dbReference type="InterPro" id="IPR051210">
    <property type="entry name" value="Ub_ligase/GEF_domain"/>
</dbReference>
<dbReference type="EMBL" id="KN822990">
    <property type="protein sequence ID" value="KIO28818.1"/>
    <property type="molecule type" value="Genomic_DNA"/>
</dbReference>
<dbReference type="AlphaFoldDB" id="A0A0C3L4T7"/>
<feature type="region of interest" description="Disordered" evidence="3">
    <location>
        <begin position="161"/>
        <end position="191"/>
    </location>
</feature>
<dbReference type="PROSITE" id="PS00626">
    <property type="entry name" value="RCC1_2"/>
    <property type="match status" value="1"/>
</dbReference>
<evidence type="ECO:0000256" key="3">
    <source>
        <dbReference type="SAM" id="MobiDB-lite"/>
    </source>
</evidence>
<evidence type="ECO:0000313" key="6">
    <source>
        <dbReference type="Proteomes" id="UP000054248"/>
    </source>
</evidence>
<evidence type="ECO:0000256" key="2">
    <source>
        <dbReference type="PROSITE-ProRule" id="PRU00235"/>
    </source>
</evidence>
<reference evidence="5 6" key="1">
    <citation type="submission" date="2014-04" db="EMBL/GenBank/DDBJ databases">
        <authorList>
            <consortium name="DOE Joint Genome Institute"/>
            <person name="Kuo A."/>
            <person name="Girlanda M."/>
            <person name="Perotto S."/>
            <person name="Kohler A."/>
            <person name="Nagy L.G."/>
            <person name="Floudas D."/>
            <person name="Copeland A."/>
            <person name="Barry K.W."/>
            <person name="Cichocki N."/>
            <person name="Veneault-Fourrey C."/>
            <person name="LaButti K."/>
            <person name="Lindquist E.A."/>
            <person name="Lipzen A."/>
            <person name="Lundell T."/>
            <person name="Morin E."/>
            <person name="Murat C."/>
            <person name="Sun H."/>
            <person name="Tunlid A."/>
            <person name="Henrissat B."/>
            <person name="Grigoriev I.V."/>
            <person name="Hibbett D.S."/>
            <person name="Martin F."/>
            <person name="Nordberg H.P."/>
            <person name="Cantor M.N."/>
            <person name="Hua S.X."/>
        </authorList>
    </citation>
    <scope>NUCLEOTIDE SEQUENCE [LARGE SCALE GENOMIC DNA]</scope>
    <source>
        <strain evidence="5 6">MUT 4182</strain>
    </source>
</reference>
<dbReference type="SUPFAM" id="SSF50985">
    <property type="entry name" value="RCC1/BLIP-II"/>
    <property type="match status" value="1"/>
</dbReference>
<accession>A0A0C3L4T7</accession>
<dbReference type="Gene3D" id="2.130.10.30">
    <property type="entry name" value="Regulator of chromosome condensation 1/beta-lactamase-inhibitor protein II"/>
    <property type="match status" value="2"/>
</dbReference>
<proteinExistence type="predicted"/>
<dbReference type="PANTHER" id="PTHR22870:SF466">
    <property type="entry name" value="ANKYRIN REPEAT-CONTAINING PROTEIN"/>
    <property type="match status" value="1"/>
</dbReference>
<evidence type="ECO:0000256" key="1">
    <source>
        <dbReference type="ARBA" id="ARBA00022737"/>
    </source>
</evidence>
<dbReference type="Pfam" id="PF25390">
    <property type="entry name" value="WD40_RLD"/>
    <property type="match status" value="1"/>
</dbReference>
<feature type="compositionally biased region" description="Low complexity" evidence="3">
    <location>
        <begin position="264"/>
        <end position="273"/>
    </location>
</feature>
<dbReference type="Proteomes" id="UP000054248">
    <property type="component" value="Unassembled WGS sequence"/>
</dbReference>
<feature type="compositionally biased region" description="Polar residues" evidence="3">
    <location>
        <begin position="246"/>
        <end position="256"/>
    </location>
</feature>
<evidence type="ECO:0000313" key="5">
    <source>
        <dbReference type="EMBL" id="KIO28818.1"/>
    </source>
</evidence>
<gene>
    <name evidence="5" type="ORF">M407DRAFT_229407</name>
</gene>
<feature type="repeat" description="RCC1" evidence="2">
    <location>
        <begin position="376"/>
        <end position="444"/>
    </location>
</feature>
<dbReference type="PROSITE" id="PS50012">
    <property type="entry name" value="RCC1_3"/>
    <property type="match status" value="4"/>
</dbReference>
<feature type="compositionally biased region" description="Low complexity" evidence="3">
    <location>
        <begin position="392"/>
        <end position="414"/>
    </location>
</feature>
<feature type="compositionally biased region" description="Low complexity" evidence="3">
    <location>
        <begin position="178"/>
        <end position="188"/>
    </location>
</feature>
<feature type="region of interest" description="Disordered" evidence="3">
    <location>
        <begin position="378"/>
        <end position="414"/>
    </location>
</feature>
<feature type="domain" description="RCC1-like" evidence="4">
    <location>
        <begin position="4"/>
        <end position="494"/>
    </location>
</feature>
<name>A0A0C3L4T7_9AGAM</name>
<dbReference type="InterPro" id="IPR000408">
    <property type="entry name" value="Reg_chr_condens"/>
</dbReference>
<keyword evidence="1" id="KW-0677">Repeat</keyword>
<dbReference type="HOGENOM" id="CLU_035268_0_0_1"/>
<dbReference type="OrthoDB" id="5370059at2759"/>
<feature type="repeat" description="RCC1" evidence="2">
    <location>
        <begin position="450"/>
        <end position="501"/>
    </location>
</feature>
<dbReference type="InterPro" id="IPR058923">
    <property type="entry name" value="RCC1-like_dom"/>
</dbReference>
<feature type="region of interest" description="Disordered" evidence="3">
    <location>
        <begin position="246"/>
        <end position="304"/>
    </location>
</feature>
<dbReference type="InterPro" id="IPR009091">
    <property type="entry name" value="RCC1/BLIP-II"/>
</dbReference>
<sequence>MNFRVYSAGSNARGQLGNGTIEDACTFAAACPFPKSVDSMWASASDNLRPLDLIPCVSKIATGANHSLVLFNSTGHVYGAGDNSRGQLLTTSPETTSFERVDLDLKQGYQVVDVAAGWETSYFVQRHRPLAPSPPPVESDLLVAIGSNDFGALGVRGIDPPASVSALPTPKGKEKKSIPSSPSSSQQQTLSFNHLLPRETESTYRISTIATGLNHIILILDVYSKDRPPSQLIVGWGSCRHGQLGPASSSFSNSPATLKPALNPPKSASQQLKPKPKPKPRQPTSKSNLTTPQPPSFIPTPTVLQVKNPSPVKQVAAGSQHTVFLHQDGTLTTWGSHRKNQLPSTHPPQVLDVECTWNGTYLVTNPSRHQGYNPNWNVLATGSGEKGQLGRAAPSSSSSTPSPSSSAHTLSSSDLLPVDLPSTSNLRIRKLACGSEHVLLLLENETDGTTDLYVWGWNEHGNLGLNNNQDVFTPCRLPWTGRGRIVDVWAGCGTSWLVVEEDD</sequence>
<evidence type="ECO:0000259" key="4">
    <source>
        <dbReference type="Pfam" id="PF25390"/>
    </source>
</evidence>
<feature type="repeat" description="RCC1" evidence="2">
    <location>
        <begin position="231"/>
        <end position="328"/>
    </location>
</feature>
<organism evidence="5 6">
    <name type="scientific">Tulasnella calospora MUT 4182</name>
    <dbReference type="NCBI Taxonomy" id="1051891"/>
    <lineage>
        <taxon>Eukaryota</taxon>
        <taxon>Fungi</taxon>
        <taxon>Dikarya</taxon>
        <taxon>Basidiomycota</taxon>
        <taxon>Agaricomycotina</taxon>
        <taxon>Agaricomycetes</taxon>
        <taxon>Cantharellales</taxon>
        <taxon>Tulasnellaceae</taxon>
        <taxon>Tulasnella</taxon>
    </lineage>
</organism>